<evidence type="ECO:0000313" key="2">
    <source>
        <dbReference type="Proteomes" id="UP000230069"/>
    </source>
</evidence>
<gene>
    <name evidence="1" type="ORF">AQUCO_00100275v1</name>
</gene>
<name>A0A2G5F9M2_AQUCA</name>
<keyword evidence="2" id="KW-1185">Reference proteome</keyword>
<dbReference type="OrthoDB" id="1984694at2759"/>
<dbReference type="InterPro" id="IPR046342">
    <property type="entry name" value="CBS_dom_sf"/>
</dbReference>
<dbReference type="AlphaFoldDB" id="A0A2G5F9M2"/>
<evidence type="ECO:0000313" key="1">
    <source>
        <dbReference type="EMBL" id="PIA64701.1"/>
    </source>
</evidence>
<proteinExistence type="predicted"/>
<dbReference type="SUPFAM" id="SSF54631">
    <property type="entry name" value="CBS-domain pair"/>
    <property type="match status" value="1"/>
</dbReference>
<organism evidence="1 2">
    <name type="scientific">Aquilegia coerulea</name>
    <name type="common">Rocky mountain columbine</name>
    <dbReference type="NCBI Taxonomy" id="218851"/>
    <lineage>
        <taxon>Eukaryota</taxon>
        <taxon>Viridiplantae</taxon>
        <taxon>Streptophyta</taxon>
        <taxon>Embryophyta</taxon>
        <taxon>Tracheophyta</taxon>
        <taxon>Spermatophyta</taxon>
        <taxon>Magnoliopsida</taxon>
        <taxon>Ranunculales</taxon>
        <taxon>Ranunculaceae</taxon>
        <taxon>Thalictroideae</taxon>
        <taxon>Aquilegia</taxon>
    </lineage>
</organism>
<accession>A0A2G5F9M2</accession>
<protein>
    <submittedName>
        <fullName evidence="1">Uncharacterized protein</fullName>
    </submittedName>
</protein>
<sequence length="122" mass="13758">MDVDSDAFQRVITLSDGMLPEAVHVISEADLEVSRHRISVYLSTHTAYELLPESGKVITLDVNLPIKQAFHILYKQVSTLSSSFYPTNDLLWSMVNLYSKASKSASVLLPWHGSYTKARRRC</sequence>
<dbReference type="Gene3D" id="3.10.580.10">
    <property type="entry name" value="CBS-domain"/>
    <property type="match status" value="1"/>
</dbReference>
<reference evidence="1 2" key="1">
    <citation type="submission" date="2017-09" db="EMBL/GenBank/DDBJ databases">
        <title>WGS assembly of Aquilegia coerulea Goldsmith.</title>
        <authorList>
            <person name="Hodges S."/>
            <person name="Kramer E."/>
            <person name="Nordborg M."/>
            <person name="Tomkins J."/>
            <person name="Borevitz J."/>
            <person name="Derieg N."/>
            <person name="Yan J."/>
            <person name="Mihaltcheva S."/>
            <person name="Hayes R.D."/>
            <person name="Rokhsar D."/>
        </authorList>
    </citation>
    <scope>NUCLEOTIDE SEQUENCE [LARGE SCALE GENOMIC DNA]</scope>
    <source>
        <strain evidence="2">cv. Goldsmith</strain>
    </source>
</reference>
<dbReference type="EMBL" id="KZ305018">
    <property type="protein sequence ID" value="PIA64701.1"/>
    <property type="molecule type" value="Genomic_DNA"/>
</dbReference>
<dbReference type="InParanoid" id="A0A2G5F9M2"/>
<dbReference type="Proteomes" id="UP000230069">
    <property type="component" value="Unassembled WGS sequence"/>
</dbReference>
<dbReference type="STRING" id="218851.A0A2G5F9M2"/>